<sequence>MKGKFDADKPLGEVLQKWWSDLQERNGDRAELRRAETVADVILLPAFQRACIRFKPFFKEEEQWEMRLAAVLGLMAHIRHTHPEQALALQMAGNPPVVSELRFRRLIQRDRADLYVSMIRVLRMLGNKANLHDVANSVYYWGDKVKRDWAFAYFPNTPEKTSA</sequence>
<dbReference type="InterPro" id="IPR013382">
    <property type="entry name" value="CRISPR-assoc_prot_Cse2"/>
</dbReference>
<dbReference type="Proteomes" id="UP001236657">
    <property type="component" value="Chromosome"/>
</dbReference>
<evidence type="ECO:0000313" key="1">
    <source>
        <dbReference type="EMBL" id="WML91156.1"/>
    </source>
</evidence>
<dbReference type="CDD" id="cd09731">
    <property type="entry name" value="Cse2_I-E"/>
    <property type="match status" value="1"/>
</dbReference>
<accession>A0ABY9MTL5</accession>
<dbReference type="Gene3D" id="1.10.520.40">
    <property type="entry name" value="CRISPR-associated protein Cse2"/>
    <property type="match status" value="1"/>
</dbReference>
<gene>
    <name evidence="1" type="primary">casB</name>
    <name evidence="1" type="ORF">RCF98_02095</name>
</gene>
<organism evidence="1 2">
    <name type="scientific">Thiothrix lacustris</name>
    <dbReference type="NCBI Taxonomy" id="525917"/>
    <lineage>
        <taxon>Bacteria</taxon>
        <taxon>Pseudomonadati</taxon>
        <taxon>Pseudomonadota</taxon>
        <taxon>Gammaproteobacteria</taxon>
        <taxon>Thiotrichales</taxon>
        <taxon>Thiotrichaceae</taxon>
        <taxon>Thiothrix</taxon>
    </lineage>
</organism>
<dbReference type="Pfam" id="PF09485">
    <property type="entry name" value="CRISPR_Cse2"/>
    <property type="match status" value="1"/>
</dbReference>
<dbReference type="RefSeq" id="WP_308895853.1">
    <property type="nucleotide sequence ID" value="NZ_CP133218.1"/>
</dbReference>
<proteinExistence type="predicted"/>
<protein>
    <submittedName>
        <fullName evidence="1">Type I-E CRISPR-associated protein Cse2/CasB</fullName>
    </submittedName>
</protein>
<name>A0ABY9MTL5_9GAMM</name>
<keyword evidence="2" id="KW-1185">Reference proteome</keyword>
<dbReference type="EMBL" id="CP133218">
    <property type="protein sequence ID" value="WML91156.1"/>
    <property type="molecule type" value="Genomic_DNA"/>
</dbReference>
<reference evidence="1 2" key="1">
    <citation type="submission" date="2023-08" db="EMBL/GenBank/DDBJ databases">
        <title>New molecular markers tilS and rpoB for phylogenetic and monitoring studies of the genus Thiothrix biodiversity.</title>
        <authorList>
            <person name="Ravin N.V."/>
            <person name="Smolyakov D."/>
            <person name="Markov N.D."/>
            <person name="Beletsky A.V."/>
            <person name="Mardanov A.V."/>
            <person name="Rudenko T.S."/>
            <person name="Grabovich M.Y."/>
        </authorList>
    </citation>
    <scope>NUCLEOTIDE SEQUENCE [LARGE SCALE GENOMIC DNA]</scope>
    <source>
        <strain evidence="1 2">MK1</strain>
    </source>
</reference>
<dbReference type="InterPro" id="IPR038287">
    <property type="entry name" value="Cse2_sf"/>
</dbReference>
<dbReference type="NCBIfam" id="TIGR02548">
    <property type="entry name" value="casB_cse2"/>
    <property type="match status" value="1"/>
</dbReference>
<evidence type="ECO:0000313" key="2">
    <source>
        <dbReference type="Proteomes" id="UP001236657"/>
    </source>
</evidence>